<feature type="compositionally biased region" description="Polar residues" evidence="1">
    <location>
        <begin position="287"/>
        <end position="311"/>
    </location>
</feature>
<keyword evidence="4" id="KW-1185">Reference proteome</keyword>
<evidence type="ECO:0000256" key="1">
    <source>
        <dbReference type="SAM" id="MobiDB-lite"/>
    </source>
</evidence>
<feature type="region of interest" description="Disordered" evidence="1">
    <location>
        <begin position="524"/>
        <end position="594"/>
    </location>
</feature>
<dbReference type="GO" id="GO:0007508">
    <property type="term" value="P:larval heart development"/>
    <property type="evidence" value="ECO:0007669"/>
    <property type="project" value="TreeGrafter"/>
</dbReference>
<dbReference type="SUPFAM" id="SSF56219">
    <property type="entry name" value="DNase I-like"/>
    <property type="match status" value="1"/>
</dbReference>
<feature type="compositionally biased region" description="Basic residues" evidence="1">
    <location>
        <begin position="549"/>
        <end position="565"/>
    </location>
</feature>
<feature type="region of interest" description="Disordered" evidence="1">
    <location>
        <begin position="285"/>
        <end position="312"/>
    </location>
</feature>
<dbReference type="GO" id="GO:0061343">
    <property type="term" value="P:cell adhesion involved in heart morphogenesis"/>
    <property type="evidence" value="ECO:0007669"/>
    <property type="project" value="TreeGrafter"/>
</dbReference>
<dbReference type="EMBL" id="DF144933">
    <property type="protein sequence ID" value="GAA57662.1"/>
    <property type="molecule type" value="Genomic_DNA"/>
</dbReference>
<dbReference type="PANTHER" id="PTHR33395:SF22">
    <property type="entry name" value="REVERSE TRANSCRIPTASE DOMAIN-CONTAINING PROTEIN"/>
    <property type="match status" value="1"/>
</dbReference>
<dbReference type="GO" id="GO:0031012">
    <property type="term" value="C:extracellular matrix"/>
    <property type="evidence" value="ECO:0007669"/>
    <property type="project" value="TreeGrafter"/>
</dbReference>
<protein>
    <recommendedName>
        <fullName evidence="2">Endonuclease/exonuclease/phosphatase domain-containing protein</fullName>
    </recommendedName>
</protein>
<dbReference type="InterPro" id="IPR005135">
    <property type="entry name" value="Endo/exonuclease/phosphatase"/>
</dbReference>
<feature type="compositionally biased region" description="Polar residues" evidence="1">
    <location>
        <begin position="572"/>
        <end position="581"/>
    </location>
</feature>
<feature type="region of interest" description="Disordered" evidence="1">
    <location>
        <begin position="340"/>
        <end position="370"/>
    </location>
</feature>
<evidence type="ECO:0000259" key="2">
    <source>
        <dbReference type="Pfam" id="PF14529"/>
    </source>
</evidence>
<gene>
    <name evidence="3" type="ORF">CLF_113039</name>
</gene>
<feature type="compositionally biased region" description="Polar residues" evidence="1">
    <location>
        <begin position="343"/>
        <end position="354"/>
    </location>
</feature>
<feature type="domain" description="Endonuclease/exonuclease/phosphatase" evidence="2">
    <location>
        <begin position="725"/>
        <end position="829"/>
    </location>
</feature>
<evidence type="ECO:0000313" key="3">
    <source>
        <dbReference type="EMBL" id="GAA57662.1"/>
    </source>
</evidence>
<dbReference type="Proteomes" id="UP000008909">
    <property type="component" value="Unassembled WGS sequence"/>
</dbReference>
<reference key="2">
    <citation type="submission" date="2011-10" db="EMBL/GenBank/DDBJ databases">
        <title>The genome and transcriptome sequence of Clonorchis sinensis provide insights into the carcinogenic liver fluke.</title>
        <authorList>
            <person name="Wang X."/>
            <person name="Huang Y."/>
            <person name="Chen W."/>
            <person name="Liu H."/>
            <person name="Guo L."/>
            <person name="Chen Y."/>
            <person name="Luo F."/>
            <person name="Zhou W."/>
            <person name="Sun J."/>
            <person name="Mao Q."/>
            <person name="Liang P."/>
            <person name="Zhou C."/>
            <person name="Tian Y."/>
            <person name="Men J."/>
            <person name="Lv X."/>
            <person name="Huang L."/>
            <person name="Zhou J."/>
            <person name="Hu Y."/>
            <person name="Li R."/>
            <person name="Zhang F."/>
            <person name="Lei H."/>
            <person name="Li X."/>
            <person name="Hu X."/>
            <person name="Liang C."/>
            <person name="Xu J."/>
            <person name="Wu Z."/>
            <person name="Yu X."/>
        </authorList>
    </citation>
    <scope>NUCLEOTIDE SEQUENCE</scope>
    <source>
        <strain>Henan</strain>
    </source>
</reference>
<feature type="compositionally biased region" description="Basic and acidic residues" evidence="1">
    <location>
        <begin position="161"/>
        <end position="192"/>
    </location>
</feature>
<sequence>MTRCDAVKDVFYDALNVLLRVRATRLATERLADPDVSRAYQNCLPESLSKFLPSESNSYWDKIATSLHCTGNVTCGAAPPGSLKHWIADQTVAPHQSPGNVHVDLDHKLMRRCTRRQVKVVVQVDRDEGGHRKTKKWKRPRKQVLHEDYFSCSVRPAPETTCERNHQGSEWSKHLEQRRTPRPPDHEPLHADRLCQKGSKRTLGLLVTIFSSSAVQKILGRAVSNQKANPTIRRLSRDCPLEARKLGHSSSRREVRKRLLDGASSADPKLKAELIVLIAPCAPESTPRITTATPDSSFHPTTADPSNSKGSNALEEASFTWTERSKYVELSALLSVTDDKGATVNSTPKSQLSWIGSDERSQVAKPTGKPTTCADVDIRECCENRTTTETVKLPISSSTPSKVASDCGHTCPQDLDSQSLKPDHVEPDSPLYTQLATLIAGDSDVHICAKKTRLQPNKPYMIRQIRKPLADFKVQPSAKTSLMGAPPKELLGAATQCSKLQRDTFPVKPRQNAEEVKQTQICLNSLNNSKSGRPKGVIERATRSSGRNFRPRGKSFVRQRQKARTNRAPTGRKNTSNENQPSKPPSANLPGYTTLGSLPSEATEIVSKCLSTNCLSLFNKLCDIKQSVCLEQPSIIALIETWLTPDVSDTENSIDGYSVFRADSKRRRAGEVALYLHTALPIPIVLSDATPAPFCDALWIQVLPRGPDSLLLGVVCRSPSSPPEDDHFLIRTLGQLSSSYHFTHLLLVGDFNAPKAPWTELQCVGSSGPFAAALTEVVQQSAWTQHVVAPTRYRAGQQPSLLDLVITNERHFVDQVTINAPLGHSDHCVLTFDFICYWARNPEPQTWTTSDQIVVSEFYRDYYAGLYSVPASSSHPTLSRRIYERHLTDLVLTLEGIRQLRKINPLCGCVHMSFGGDSADSFVMRGEKEPEDIMRIDAKKDLGILLSPNMSFSLHLEKSAQKASAVLRMIRCTFSRITRTDFQILSGAYVRPLLEYAHPVVYSGRTKDVILIERVQRAATKMVAGMNSMEYETCLKNSVQNTVRPIVTRVLALASILSRAENLKNSATPFFHLCLSGERQPLNGKNKTDPGNLGESLDPVY</sequence>
<dbReference type="AlphaFoldDB" id="G7YXI2"/>
<feature type="region of interest" description="Disordered" evidence="1">
    <location>
        <begin position="159"/>
        <end position="192"/>
    </location>
</feature>
<dbReference type="Gene3D" id="3.60.10.10">
    <property type="entry name" value="Endonuclease/exonuclease/phosphatase"/>
    <property type="match status" value="1"/>
</dbReference>
<evidence type="ECO:0000313" key="4">
    <source>
        <dbReference type="Proteomes" id="UP000008909"/>
    </source>
</evidence>
<dbReference type="PANTHER" id="PTHR33395">
    <property type="entry name" value="TRANSCRIPTASE, PUTATIVE-RELATED-RELATED"/>
    <property type="match status" value="1"/>
</dbReference>
<organism evidence="3 4">
    <name type="scientific">Clonorchis sinensis</name>
    <name type="common">Chinese liver fluke</name>
    <dbReference type="NCBI Taxonomy" id="79923"/>
    <lineage>
        <taxon>Eukaryota</taxon>
        <taxon>Metazoa</taxon>
        <taxon>Spiralia</taxon>
        <taxon>Lophotrochozoa</taxon>
        <taxon>Platyhelminthes</taxon>
        <taxon>Trematoda</taxon>
        <taxon>Digenea</taxon>
        <taxon>Opisthorchiida</taxon>
        <taxon>Opisthorchiata</taxon>
        <taxon>Opisthorchiidae</taxon>
        <taxon>Clonorchis</taxon>
    </lineage>
</organism>
<feature type="region of interest" description="Disordered" evidence="1">
    <location>
        <begin position="1081"/>
        <end position="1101"/>
    </location>
</feature>
<dbReference type="InterPro" id="IPR036691">
    <property type="entry name" value="Endo/exonu/phosph_ase_sf"/>
</dbReference>
<proteinExistence type="predicted"/>
<accession>G7YXI2</accession>
<name>G7YXI2_CLOSI</name>
<reference evidence="3" key="1">
    <citation type="journal article" date="2011" name="Genome Biol.">
        <title>The draft genome of the carcinogenic human liver fluke Clonorchis sinensis.</title>
        <authorList>
            <person name="Wang X."/>
            <person name="Chen W."/>
            <person name="Huang Y."/>
            <person name="Sun J."/>
            <person name="Men J."/>
            <person name="Liu H."/>
            <person name="Luo F."/>
            <person name="Guo L."/>
            <person name="Lv X."/>
            <person name="Deng C."/>
            <person name="Zhou C."/>
            <person name="Fan Y."/>
            <person name="Li X."/>
            <person name="Huang L."/>
            <person name="Hu Y."/>
            <person name="Liang C."/>
            <person name="Hu X."/>
            <person name="Xu J."/>
            <person name="Yu X."/>
        </authorList>
    </citation>
    <scope>NUCLEOTIDE SEQUENCE [LARGE SCALE GENOMIC DNA]</scope>
    <source>
        <strain evidence="3">Henan</strain>
    </source>
</reference>
<dbReference type="Pfam" id="PF14529">
    <property type="entry name" value="Exo_endo_phos_2"/>
    <property type="match status" value="1"/>
</dbReference>
<dbReference type="GO" id="GO:0003824">
    <property type="term" value="F:catalytic activity"/>
    <property type="evidence" value="ECO:0007669"/>
    <property type="project" value="InterPro"/>
</dbReference>